<dbReference type="AlphaFoldDB" id="A0A183FIN2"/>
<keyword evidence="2" id="KW-1185">Reference proteome</keyword>
<evidence type="ECO:0000313" key="2">
    <source>
        <dbReference type="Proteomes" id="UP000050761"/>
    </source>
</evidence>
<gene>
    <name evidence="1" type="ORF">HPBE_LOCUS6771</name>
</gene>
<accession>A0A3P8AZ11</accession>
<sequence>MEDHLINGGGQKRLLNRRSIGDYGLFVKCNGIKQQLEARGHLELSSSIENACRENWSCRARLHGRIRLHDFIERQPCTCHSDAVTVGRTNPGSDNKHCIQGVKLENMVSQSRITGVTGCLGDDNKLETSGAEASGKGGGTGMEPELKGQRTALFGTSSKCKQTVGEHLWLFVVSSPCRDHEATSGGGEEAGVLTSAKAVVVAVPAADDVQTIISI</sequence>
<reference evidence="1 2" key="1">
    <citation type="submission" date="2018-11" db="EMBL/GenBank/DDBJ databases">
        <authorList>
            <consortium name="Pathogen Informatics"/>
        </authorList>
    </citation>
    <scope>NUCLEOTIDE SEQUENCE [LARGE SCALE GENOMIC DNA]</scope>
</reference>
<protein>
    <submittedName>
        <fullName evidence="3">Phlebovirus glycoprotein G2 fusion domain-containing protein</fullName>
    </submittedName>
</protein>
<dbReference type="EMBL" id="UZAH01025737">
    <property type="protein sequence ID" value="VDO69608.1"/>
    <property type="molecule type" value="Genomic_DNA"/>
</dbReference>
<dbReference type="WBParaSite" id="HPBE_0000677001-mRNA-1">
    <property type="protein sequence ID" value="HPBE_0000677001-mRNA-1"/>
    <property type="gene ID" value="HPBE_0000677001"/>
</dbReference>
<organism evidence="2 3">
    <name type="scientific">Heligmosomoides polygyrus</name>
    <name type="common">Parasitic roundworm</name>
    <dbReference type="NCBI Taxonomy" id="6339"/>
    <lineage>
        <taxon>Eukaryota</taxon>
        <taxon>Metazoa</taxon>
        <taxon>Ecdysozoa</taxon>
        <taxon>Nematoda</taxon>
        <taxon>Chromadorea</taxon>
        <taxon>Rhabditida</taxon>
        <taxon>Rhabditina</taxon>
        <taxon>Rhabditomorpha</taxon>
        <taxon>Strongyloidea</taxon>
        <taxon>Heligmosomidae</taxon>
        <taxon>Heligmosomoides</taxon>
    </lineage>
</organism>
<evidence type="ECO:0000313" key="3">
    <source>
        <dbReference type="WBParaSite" id="HPBE_0000677001-mRNA-1"/>
    </source>
</evidence>
<proteinExistence type="predicted"/>
<reference evidence="3" key="2">
    <citation type="submission" date="2019-09" db="UniProtKB">
        <authorList>
            <consortium name="WormBaseParasite"/>
        </authorList>
    </citation>
    <scope>IDENTIFICATION</scope>
</reference>
<accession>A0A183FIN2</accession>
<evidence type="ECO:0000313" key="1">
    <source>
        <dbReference type="EMBL" id="VDO69608.1"/>
    </source>
</evidence>
<name>A0A183FIN2_HELPZ</name>
<dbReference type="Proteomes" id="UP000050761">
    <property type="component" value="Unassembled WGS sequence"/>
</dbReference>